<evidence type="ECO:0000313" key="10">
    <source>
        <dbReference type="EMBL" id="THV05125.1"/>
    </source>
</evidence>
<keyword evidence="4 7" id="KW-0863">Zinc-finger</keyword>
<dbReference type="AlphaFoldDB" id="A0A4S8MQA7"/>
<dbReference type="PANTHER" id="PTHR16515">
    <property type="entry name" value="PR DOMAIN ZINC FINGER PROTEIN"/>
    <property type="match status" value="1"/>
</dbReference>
<dbReference type="SMART" id="SM00355">
    <property type="entry name" value="ZnF_C2H2"/>
    <property type="match status" value="2"/>
</dbReference>
<comment type="subcellular location">
    <subcellularLocation>
        <location evidence="1">Nucleus</location>
    </subcellularLocation>
</comment>
<feature type="compositionally biased region" description="Polar residues" evidence="8">
    <location>
        <begin position="35"/>
        <end position="45"/>
    </location>
</feature>
<evidence type="ECO:0000256" key="8">
    <source>
        <dbReference type="SAM" id="MobiDB-lite"/>
    </source>
</evidence>
<feature type="compositionally biased region" description="Basic and acidic residues" evidence="8">
    <location>
        <begin position="14"/>
        <end position="24"/>
    </location>
</feature>
<dbReference type="InterPro" id="IPR013087">
    <property type="entry name" value="Znf_C2H2_type"/>
</dbReference>
<dbReference type="PROSITE" id="PS50157">
    <property type="entry name" value="ZINC_FINGER_C2H2_2"/>
    <property type="match status" value="2"/>
</dbReference>
<protein>
    <recommendedName>
        <fullName evidence="9">C2H2-type domain-containing protein</fullName>
    </recommendedName>
</protein>
<dbReference type="PANTHER" id="PTHR16515:SF49">
    <property type="entry name" value="GASTRULA ZINC FINGER PROTEIN XLCGF49.1-LIKE-RELATED"/>
    <property type="match status" value="1"/>
</dbReference>
<accession>A0A4S8MQA7</accession>
<evidence type="ECO:0000313" key="11">
    <source>
        <dbReference type="Proteomes" id="UP000297245"/>
    </source>
</evidence>
<feature type="compositionally biased region" description="Polar residues" evidence="8">
    <location>
        <begin position="121"/>
        <end position="133"/>
    </location>
</feature>
<keyword evidence="2" id="KW-0479">Metal-binding</keyword>
<evidence type="ECO:0000256" key="7">
    <source>
        <dbReference type="PROSITE-ProRule" id="PRU00042"/>
    </source>
</evidence>
<sequence length="274" mass="30312">MSYHSHRSSSYNASHDDPNSEDRPVLPSISRIFDNGSTRSHSSLTLPPLSDADRAQQYQYSGGSGRHRVENAPQYYPNANDGRSQGYPSGYQSQGQYYSSRSQEAQSASFAISSAHAVHSATPQQYPTGSYHATSGPPYAPDSRYAAADSRYAGPSRSTNDYYDSYSSQYSRGYQQDYMRGHSSSPVSAYGTTSSRHQCGYCGKKFSRPSGLKIHLTTHTGEKPYVCPEEGCRRSFSVRSNMRRHVRIVHQYSLQGASDSGEDGDSRDGDIRED</sequence>
<evidence type="ECO:0000259" key="9">
    <source>
        <dbReference type="PROSITE" id="PS50157"/>
    </source>
</evidence>
<dbReference type="FunFam" id="3.30.160.60:FF:000100">
    <property type="entry name" value="Zinc finger 45-like"/>
    <property type="match status" value="1"/>
</dbReference>
<feature type="domain" description="C2H2-type" evidence="9">
    <location>
        <begin position="197"/>
        <end position="224"/>
    </location>
</feature>
<dbReference type="InterPro" id="IPR050331">
    <property type="entry name" value="Zinc_finger"/>
</dbReference>
<reference evidence="10 11" key="1">
    <citation type="journal article" date="2019" name="Nat. Ecol. Evol.">
        <title>Megaphylogeny resolves global patterns of mushroom evolution.</title>
        <authorList>
            <person name="Varga T."/>
            <person name="Krizsan K."/>
            <person name="Foldi C."/>
            <person name="Dima B."/>
            <person name="Sanchez-Garcia M."/>
            <person name="Sanchez-Ramirez S."/>
            <person name="Szollosi G.J."/>
            <person name="Szarkandi J.G."/>
            <person name="Papp V."/>
            <person name="Albert L."/>
            <person name="Andreopoulos W."/>
            <person name="Angelini C."/>
            <person name="Antonin V."/>
            <person name="Barry K.W."/>
            <person name="Bougher N.L."/>
            <person name="Buchanan P."/>
            <person name="Buyck B."/>
            <person name="Bense V."/>
            <person name="Catcheside P."/>
            <person name="Chovatia M."/>
            <person name="Cooper J."/>
            <person name="Damon W."/>
            <person name="Desjardin D."/>
            <person name="Finy P."/>
            <person name="Geml J."/>
            <person name="Haridas S."/>
            <person name="Hughes K."/>
            <person name="Justo A."/>
            <person name="Karasinski D."/>
            <person name="Kautmanova I."/>
            <person name="Kiss B."/>
            <person name="Kocsube S."/>
            <person name="Kotiranta H."/>
            <person name="LaButti K.M."/>
            <person name="Lechner B.E."/>
            <person name="Liimatainen K."/>
            <person name="Lipzen A."/>
            <person name="Lukacs Z."/>
            <person name="Mihaltcheva S."/>
            <person name="Morgado L.N."/>
            <person name="Niskanen T."/>
            <person name="Noordeloos M.E."/>
            <person name="Ohm R.A."/>
            <person name="Ortiz-Santana B."/>
            <person name="Ovrebo C."/>
            <person name="Racz N."/>
            <person name="Riley R."/>
            <person name="Savchenko A."/>
            <person name="Shiryaev A."/>
            <person name="Soop K."/>
            <person name="Spirin V."/>
            <person name="Szebenyi C."/>
            <person name="Tomsovsky M."/>
            <person name="Tulloss R.E."/>
            <person name="Uehling J."/>
            <person name="Grigoriev I.V."/>
            <person name="Vagvolgyi C."/>
            <person name="Papp T."/>
            <person name="Martin F.M."/>
            <person name="Miettinen O."/>
            <person name="Hibbett D.S."/>
            <person name="Nagy L.G."/>
        </authorList>
    </citation>
    <scope>NUCLEOTIDE SEQUENCE [LARGE SCALE GENOMIC DNA]</scope>
    <source>
        <strain evidence="10 11">CBS 962.96</strain>
    </source>
</reference>
<evidence type="ECO:0000256" key="2">
    <source>
        <dbReference type="ARBA" id="ARBA00022723"/>
    </source>
</evidence>
<dbReference type="EMBL" id="ML179051">
    <property type="protein sequence ID" value="THV05125.1"/>
    <property type="molecule type" value="Genomic_DNA"/>
</dbReference>
<evidence type="ECO:0000256" key="4">
    <source>
        <dbReference type="ARBA" id="ARBA00022771"/>
    </source>
</evidence>
<evidence type="ECO:0000256" key="1">
    <source>
        <dbReference type="ARBA" id="ARBA00004123"/>
    </source>
</evidence>
<dbReference type="FunFam" id="3.30.160.60:FF:002343">
    <property type="entry name" value="Zinc finger protein 33A"/>
    <property type="match status" value="1"/>
</dbReference>
<feature type="region of interest" description="Disordered" evidence="8">
    <location>
        <begin position="121"/>
        <end position="164"/>
    </location>
</feature>
<gene>
    <name evidence="10" type="ORF">K435DRAFT_774095</name>
</gene>
<feature type="compositionally biased region" description="Low complexity" evidence="8">
    <location>
        <begin position="82"/>
        <end position="102"/>
    </location>
</feature>
<name>A0A4S8MQA7_DENBC</name>
<keyword evidence="6" id="KW-0539">Nucleus</keyword>
<dbReference type="SUPFAM" id="SSF57667">
    <property type="entry name" value="beta-beta-alpha zinc fingers"/>
    <property type="match status" value="1"/>
</dbReference>
<dbReference type="GO" id="GO:0005634">
    <property type="term" value="C:nucleus"/>
    <property type="evidence" value="ECO:0007669"/>
    <property type="project" value="UniProtKB-SubCell"/>
</dbReference>
<dbReference type="GO" id="GO:0008270">
    <property type="term" value="F:zinc ion binding"/>
    <property type="evidence" value="ECO:0007669"/>
    <property type="project" value="UniProtKB-KW"/>
</dbReference>
<feature type="region of interest" description="Disordered" evidence="8">
    <location>
        <begin position="252"/>
        <end position="274"/>
    </location>
</feature>
<dbReference type="PROSITE" id="PS00028">
    <property type="entry name" value="ZINC_FINGER_C2H2_1"/>
    <property type="match status" value="2"/>
</dbReference>
<organism evidence="10 11">
    <name type="scientific">Dendrothele bispora (strain CBS 962.96)</name>
    <dbReference type="NCBI Taxonomy" id="1314807"/>
    <lineage>
        <taxon>Eukaryota</taxon>
        <taxon>Fungi</taxon>
        <taxon>Dikarya</taxon>
        <taxon>Basidiomycota</taxon>
        <taxon>Agaricomycotina</taxon>
        <taxon>Agaricomycetes</taxon>
        <taxon>Agaricomycetidae</taxon>
        <taxon>Agaricales</taxon>
        <taxon>Agaricales incertae sedis</taxon>
        <taxon>Dendrothele</taxon>
    </lineage>
</organism>
<dbReference type="Proteomes" id="UP000297245">
    <property type="component" value="Unassembled WGS sequence"/>
</dbReference>
<dbReference type="Pfam" id="PF00096">
    <property type="entry name" value="zf-C2H2"/>
    <property type="match status" value="2"/>
</dbReference>
<keyword evidence="3" id="KW-0677">Repeat</keyword>
<evidence type="ECO:0000256" key="6">
    <source>
        <dbReference type="ARBA" id="ARBA00023242"/>
    </source>
</evidence>
<keyword evidence="11" id="KW-1185">Reference proteome</keyword>
<feature type="compositionally biased region" description="Basic and acidic residues" evidence="8">
    <location>
        <begin position="264"/>
        <end position="274"/>
    </location>
</feature>
<evidence type="ECO:0000256" key="3">
    <source>
        <dbReference type="ARBA" id="ARBA00022737"/>
    </source>
</evidence>
<feature type="domain" description="C2H2-type" evidence="9">
    <location>
        <begin position="225"/>
        <end position="250"/>
    </location>
</feature>
<evidence type="ECO:0000256" key="5">
    <source>
        <dbReference type="ARBA" id="ARBA00022833"/>
    </source>
</evidence>
<dbReference type="OrthoDB" id="6077919at2759"/>
<keyword evidence="5" id="KW-0862">Zinc</keyword>
<dbReference type="GO" id="GO:0010468">
    <property type="term" value="P:regulation of gene expression"/>
    <property type="evidence" value="ECO:0007669"/>
    <property type="project" value="TreeGrafter"/>
</dbReference>
<dbReference type="Gene3D" id="3.30.160.60">
    <property type="entry name" value="Classic Zinc Finger"/>
    <property type="match status" value="2"/>
</dbReference>
<feature type="region of interest" description="Disordered" evidence="8">
    <location>
        <begin position="1"/>
        <end position="102"/>
    </location>
</feature>
<dbReference type="InterPro" id="IPR036236">
    <property type="entry name" value="Znf_C2H2_sf"/>
</dbReference>
<proteinExistence type="predicted"/>